<protein>
    <recommendedName>
        <fullName evidence="3">Winged helix DNA-binding domain-containing protein</fullName>
    </recommendedName>
</protein>
<dbReference type="EMBL" id="JACHIN010000006">
    <property type="protein sequence ID" value="MBB5079573.1"/>
    <property type="molecule type" value="Genomic_DNA"/>
</dbReference>
<comment type="caution">
    <text evidence="1">The sequence shown here is derived from an EMBL/GenBank/DDBJ whole genome shotgun (WGS) entry which is preliminary data.</text>
</comment>
<accession>A0A7W8A4W2</accession>
<dbReference type="Proteomes" id="UP000568380">
    <property type="component" value="Unassembled WGS sequence"/>
</dbReference>
<name>A0A7W8A4W2_9ACTN</name>
<sequence>MRELSWPEVSARRLLRQGLADPVKDASPADLASAMAGVHAQVLSAGEHSLALRLDGATRTDVQQALWQDGGLVKTYGPRGTVHLLATRDLPMWVGALSTIPAAHNVMPDGVRLTPGQTEEVVEALRRVLTGAVLTMDELSEAVVAETGPWAGDKVMPAFQDMWPRWRQAVAHAAHRGALCFGPNRGRKVTFTAPPAFEPAPGRGALAAAYLHAYGPATPQQFARWLGTPVGWASQAFGELELEEVAYEGGRAWVLAGDTSAPAAPAQGVRLLPYFDAYTIAGQPRELLFPGRAFERALNRGQAGNYPLVLLDGVVGGVWHQKRSGKKIAVTVETLQPLSPAHRDELDEQVTRLGEIMEGTPALTVGQVTVGPQA</sequence>
<gene>
    <name evidence="1" type="ORF">HNR40_005059</name>
</gene>
<evidence type="ECO:0000313" key="1">
    <source>
        <dbReference type="EMBL" id="MBB5079573.1"/>
    </source>
</evidence>
<reference evidence="1 2" key="1">
    <citation type="submission" date="2020-08" db="EMBL/GenBank/DDBJ databases">
        <title>Genomic Encyclopedia of Type Strains, Phase IV (KMG-IV): sequencing the most valuable type-strain genomes for metagenomic binning, comparative biology and taxonomic classification.</title>
        <authorList>
            <person name="Goeker M."/>
        </authorList>
    </citation>
    <scope>NUCLEOTIDE SEQUENCE [LARGE SCALE GENOMIC DNA]</scope>
    <source>
        <strain evidence="1 2">DSM 45385</strain>
    </source>
</reference>
<dbReference type="PANTHER" id="PTHR38479:SF2">
    <property type="entry name" value="WINGED HELIX DNA-BINDING DOMAIN-CONTAINING PROTEIN"/>
    <property type="match status" value="1"/>
</dbReference>
<organism evidence="1 2">
    <name type="scientific">Nonomuraea endophytica</name>
    <dbReference type="NCBI Taxonomy" id="714136"/>
    <lineage>
        <taxon>Bacteria</taxon>
        <taxon>Bacillati</taxon>
        <taxon>Actinomycetota</taxon>
        <taxon>Actinomycetes</taxon>
        <taxon>Streptosporangiales</taxon>
        <taxon>Streptosporangiaceae</taxon>
        <taxon>Nonomuraea</taxon>
    </lineage>
</organism>
<proteinExistence type="predicted"/>
<dbReference type="InterPro" id="IPR009351">
    <property type="entry name" value="AlkZ-like"/>
</dbReference>
<dbReference type="AlphaFoldDB" id="A0A7W8A4W2"/>
<evidence type="ECO:0000313" key="2">
    <source>
        <dbReference type="Proteomes" id="UP000568380"/>
    </source>
</evidence>
<keyword evidence="2" id="KW-1185">Reference proteome</keyword>
<evidence type="ECO:0008006" key="3">
    <source>
        <dbReference type="Google" id="ProtNLM"/>
    </source>
</evidence>
<dbReference type="PANTHER" id="PTHR38479">
    <property type="entry name" value="LMO0824 PROTEIN"/>
    <property type="match status" value="1"/>
</dbReference>
<dbReference type="Pfam" id="PF06224">
    <property type="entry name" value="AlkZ-like"/>
    <property type="match status" value="1"/>
</dbReference>
<dbReference type="RefSeq" id="WP_184965263.1">
    <property type="nucleotide sequence ID" value="NZ_JACHIN010000006.1"/>
</dbReference>